<protein>
    <submittedName>
        <fullName evidence="1">Uncharacterized protein</fullName>
    </submittedName>
</protein>
<gene>
    <name evidence="1" type="ORF">TU35_009010</name>
</gene>
<evidence type="ECO:0000313" key="2">
    <source>
        <dbReference type="Proteomes" id="UP000033636"/>
    </source>
</evidence>
<organism evidence="1 2">
    <name type="scientific">Thermoproteus sp. AZ2</name>
    <dbReference type="NCBI Taxonomy" id="1609232"/>
    <lineage>
        <taxon>Archaea</taxon>
        <taxon>Thermoproteota</taxon>
        <taxon>Thermoprotei</taxon>
        <taxon>Thermoproteales</taxon>
        <taxon>Thermoproteaceae</taxon>
        <taxon>Thermoproteus</taxon>
    </lineage>
</organism>
<comment type="caution">
    <text evidence="1">The sequence shown here is derived from an EMBL/GenBank/DDBJ whole genome shotgun (WGS) entry which is preliminary data.</text>
</comment>
<evidence type="ECO:0000313" key="1">
    <source>
        <dbReference type="EMBL" id="MFB6491354.1"/>
    </source>
</evidence>
<proteinExistence type="predicted"/>
<dbReference type="Proteomes" id="UP000033636">
    <property type="component" value="Unassembled WGS sequence"/>
</dbReference>
<name>A0ACC6V2Q9_9CREN</name>
<sequence>MAANVEGAPPIAAPSLAIAAALLYVLSAVESKGVCAAGGYVAVAWALYALGASLFSLYSSPPLGYSSCPRLP</sequence>
<dbReference type="EMBL" id="JZWT02000030">
    <property type="protein sequence ID" value="MFB6491354.1"/>
    <property type="molecule type" value="Genomic_DNA"/>
</dbReference>
<accession>A0ACC6V2Q9</accession>
<reference evidence="1" key="1">
    <citation type="submission" date="2024-07" db="EMBL/GenBank/DDBJ databases">
        <title>Metagenome and Metagenome-Assembled Genomes of Archaea from a hot spring from the geothermal field of Los Azufres, Mexico.</title>
        <authorList>
            <person name="Marin-Paredes R."/>
            <person name="Martinez-Romero E."/>
            <person name="Servin-Garciduenas L.E."/>
        </authorList>
    </citation>
    <scope>NUCLEOTIDE SEQUENCE</scope>
</reference>